<gene>
    <name evidence="4" type="ORF">FB566_2492</name>
</gene>
<accession>A0A543AWJ4</accession>
<dbReference type="Proteomes" id="UP000317043">
    <property type="component" value="Unassembled WGS sequence"/>
</dbReference>
<comment type="caution">
    <text evidence="4">The sequence shown here is derived from an EMBL/GenBank/DDBJ whole genome shotgun (WGS) entry which is preliminary data.</text>
</comment>
<dbReference type="InterPro" id="IPR036822">
    <property type="entry name" value="CutC-like_dom_sf"/>
</dbReference>
<evidence type="ECO:0000313" key="4">
    <source>
        <dbReference type="EMBL" id="TQL76948.1"/>
    </source>
</evidence>
<name>A0A543AWJ4_9ACTN</name>
<organism evidence="4 5">
    <name type="scientific">Stackebrandtia endophytica</name>
    <dbReference type="NCBI Taxonomy" id="1496996"/>
    <lineage>
        <taxon>Bacteria</taxon>
        <taxon>Bacillati</taxon>
        <taxon>Actinomycetota</taxon>
        <taxon>Actinomycetes</taxon>
        <taxon>Glycomycetales</taxon>
        <taxon>Glycomycetaceae</taxon>
        <taxon>Stackebrandtia</taxon>
    </lineage>
</organism>
<evidence type="ECO:0000256" key="3">
    <source>
        <dbReference type="SAM" id="MobiDB-lite"/>
    </source>
</evidence>
<evidence type="ECO:0000313" key="5">
    <source>
        <dbReference type="Proteomes" id="UP000317043"/>
    </source>
</evidence>
<dbReference type="EMBL" id="VFOW01000001">
    <property type="protein sequence ID" value="TQL76948.1"/>
    <property type="molecule type" value="Genomic_DNA"/>
</dbReference>
<dbReference type="Gene3D" id="3.20.20.380">
    <property type="entry name" value="Copper homeostasis (CutC) domain"/>
    <property type="match status" value="1"/>
</dbReference>
<keyword evidence="5" id="KW-1185">Reference proteome</keyword>
<dbReference type="PANTHER" id="PTHR12598:SF0">
    <property type="entry name" value="COPPER HOMEOSTASIS PROTEIN CUTC HOMOLOG"/>
    <property type="match status" value="1"/>
</dbReference>
<dbReference type="PANTHER" id="PTHR12598">
    <property type="entry name" value="COPPER HOMEOSTASIS PROTEIN CUTC"/>
    <property type="match status" value="1"/>
</dbReference>
<dbReference type="Pfam" id="PF03932">
    <property type="entry name" value="CutC"/>
    <property type="match status" value="1"/>
</dbReference>
<dbReference type="SUPFAM" id="SSF110395">
    <property type="entry name" value="CutC-like"/>
    <property type="match status" value="1"/>
</dbReference>
<reference evidence="4 5" key="1">
    <citation type="submission" date="2019-06" db="EMBL/GenBank/DDBJ databases">
        <title>Sequencing the genomes of 1000 actinobacteria strains.</title>
        <authorList>
            <person name="Klenk H.-P."/>
        </authorList>
    </citation>
    <scope>NUCLEOTIDE SEQUENCE [LARGE SCALE GENOMIC DNA]</scope>
    <source>
        <strain evidence="4 5">DSM 45928</strain>
    </source>
</reference>
<protein>
    <recommendedName>
        <fullName evidence="2">Copper homeostasis protein cutC homolog</fullName>
    </recommendedName>
</protein>
<dbReference type="InterPro" id="IPR005627">
    <property type="entry name" value="CutC-like"/>
</dbReference>
<dbReference type="InParanoid" id="A0A543AWJ4"/>
<dbReference type="GO" id="GO:0005507">
    <property type="term" value="F:copper ion binding"/>
    <property type="evidence" value="ECO:0007669"/>
    <property type="project" value="TreeGrafter"/>
</dbReference>
<dbReference type="AlphaFoldDB" id="A0A543AWJ4"/>
<dbReference type="RefSeq" id="WP_211347661.1">
    <property type="nucleotide sequence ID" value="NZ_JBHTGS010000001.1"/>
</dbReference>
<evidence type="ECO:0000256" key="1">
    <source>
        <dbReference type="ARBA" id="ARBA00007768"/>
    </source>
</evidence>
<sequence length="336" mass="35374">MVSFRTENVAEIGRFAAPVPTAPTDASTRPMENGLPRADQYPARPLLEVIALGPDDAEAAQAGGADRLEVVSDMASDGLSPTLETLRQIRSVCDLDLRVMVRTDPDFSCRDLASLIGLAGDLAEAGADGLVLGFLRDGALDIEPMRAVTTAVPLPWTCHRAVDHADDYGASIRAAARLSGLDQILTAGASTGLSDGVANLMAHAGLAPLMAGGGLTASHVPALRAAAVTAFHIGSAARPDWQSPVDSARVAAWRTLLGGLSTGRAVHRRFDQRSASRSSTGGWLSTTHRLSTGHRIRTGGGVTIPDRIKNRGGGRWPKGNRSLSKYSSRLHRPMDR</sequence>
<feature type="region of interest" description="Disordered" evidence="3">
    <location>
        <begin position="294"/>
        <end position="336"/>
    </location>
</feature>
<comment type="similarity">
    <text evidence="1">Belongs to the CutC family.</text>
</comment>
<evidence type="ECO:0000256" key="2">
    <source>
        <dbReference type="ARBA" id="ARBA00019014"/>
    </source>
</evidence>
<proteinExistence type="inferred from homology"/>